<protein>
    <submittedName>
        <fullName evidence="3">Membrane protease YdiL (CAAX protease family)</fullName>
    </submittedName>
</protein>
<dbReference type="RefSeq" id="WP_057782478.1">
    <property type="nucleotide sequence ID" value="NZ_LMAK01000063.1"/>
</dbReference>
<reference evidence="3" key="1">
    <citation type="submission" date="2021-03" db="EMBL/GenBank/DDBJ databases">
        <title>Genomic Encyclopedia of Type Strains, Phase IV (KMG-IV): sequencing the most valuable type-strain genomes for metagenomic binning, comparative biology and taxonomic classification.</title>
        <authorList>
            <person name="Goeker M."/>
        </authorList>
    </citation>
    <scope>NUCLEOTIDE SEQUENCE</scope>
    <source>
        <strain evidence="3">DSM 15523</strain>
        <strain evidence="4 6">DSM 16476</strain>
    </source>
</reference>
<evidence type="ECO:0000313" key="5">
    <source>
        <dbReference type="Proteomes" id="UP001138672"/>
    </source>
</evidence>
<feature type="transmembrane region" description="Helical" evidence="1">
    <location>
        <begin position="52"/>
        <end position="71"/>
    </location>
</feature>
<dbReference type="PANTHER" id="PTHR39430:SF1">
    <property type="entry name" value="PROTEASE"/>
    <property type="match status" value="1"/>
</dbReference>
<feature type="transmembrane region" description="Helical" evidence="1">
    <location>
        <begin position="215"/>
        <end position="237"/>
    </location>
</feature>
<sequence length="286" mass="32632">MDKIGLKKGAWIRVLILILPYLIVVGLFQFFGMLLSGVDVMNPEFEKTTLQYVAIKWFDLMGTFLLLWLFMKKLDNEPFINLGFQIKNRQKDILIGLGVGLIIMSFGYGILEFFKEIFFVKINFDIKEALITILLFTLVAIVEETLLRGYILRNLMYSFNNYIALMVSSVLFAAMHLGNPNIDLFALFNLFLAGILLGLSYIHTKNLWFPIALHLSWNLFQSFLGFNVSGLDAYSILEFKIIDPNQFNGGAFGFEGSYLSILAQIITIVGIAIYFEKHPTKKIDLS</sequence>
<feature type="transmembrane region" description="Helical" evidence="1">
    <location>
        <begin position="159"/>
        <end position="178"/>
    </location>
</feature>
<dbReference type="GO" id="GO:0006508">
    <property type="term" value="P:proteolysis"/>
    <property type="evidence" value="ECO:0007669"/>
    <property type="project" value="UniProtKB-KW"/>
</dbReference>
<keyword evidence="1" id="KW-0812">Transmembrane</keyword>
<feature type="transmembrane region" description="Helical" evidence="1">
    <location>
        <begin position="184"/>
        <end position="203"/>
    </location>
</feature>
<keyword evidence="1" id="KW-0472">Membrane</keyword>
<dbReference type="GO" id="GO:0004175">
    <property type="term" value="F:endopeptidase activity"/>
    <property type="evidence" value="ECO:0007669"/>
    <property type="project" value="UniProtKB-ARBA"/>
</dbReference>
<dbReference type="EMBL" id="JAUSUU010000004">
    <property type="protein sequence ID" value="MDQ0335094.1"/>
    <property type="molecule type" value="Genomic_DNA"/>
</dbReference>
<evidence type="ECO:0000259" key="2">
    <source>
        <dbReference type="Pfam" id="PF02517"/>
    </source>
</evidence>
<feature type="transmembrane region" description="Helical" evidence="1">
    <location>
        <begin position="257"/>
        <end position="275"/>
    </location>
</feature>
<dbReference type="OrthoDB" id="324900at2"/>
<dbReference type="GO" id="GO:0080120">
    <property type="term" value="P:CAAX-box protein maturation"/>
    <property type="evidence" value="ECO:0007669"/>
    <property type="project" value="UniProtKB-ARBA"/>
</dbReference>
<keyword evidence="6" id="KW-1185">Reference proteome</keyword>
<keyword evidence="3" id="KW-0645">Protease</keyword>
<dbReference type="EMBL" id="JAGGJQ010000001">
    <property type="protein sequence ID" value="MBP1838594.1"/>
    <property type="molecule type" value="Genomic_DNA"/>
</dbReference>
<feature type="transmembrane region" description="Helical" evidence="1">
    <location>
        <begin position="92"/>
        <end position="110"/>
    </location>
</feature>
<evidence type="ECO:0000256" key="1">
    <source>
        <dbReference type="SAM" id="Phobius"/>
    </source>
</evidence>
<dbReference type="Proteomes" id="UP001231587">
    <property type="component" value="Unassembled WGS sequence"/>
</dbReference>
<evidence type="ECO:0000313" key="3">
    <source>
        <dbReference type="EMBL" id="MBP1838594.1"/>
    </source>
</evidence>
<organism evidence="3 5">
    <name type="scientific">Formosa algae</name>
    <dbReference type="NCBI Taxonomy" id="225843"/>
    <lineage>
        <taxon>Bacteria</taxon>
        <taxon>Pseudomonadati</taxon>
        <taxon>Bacteroidota</taxon>
        <taxon>Flavobacteriia</taxon>
        <taxon>Flavobacteriales</taxon>
        <taxon>Flavobacteriaceae</taxon>
        <taxon>Formosa</taxon>
    </lineage>
</organism>
<dbReference type="Proteomes" id="UP001138672">
    <property type="component" value="Unassembled WGS sequence"/>
</dbReference>
<dbReference type="InterPro" id="IPR003675">
    <property type="entry name" value="Rce1/LyrA-like_dom"/>
</dbReference>
<feature type="transmembrane region" description="Helical" evidence="1">
    <location>
        <begin position="130"/>
        <end position="147"/>
    </location>
</feature>
<feature type="transmembrane region" description="Helical" evidence="1">
    <location>
        <begin position="12"/>
        <end position="32"/>
    </location>
</feature>
<dbReference type="PANTHER" id="PTHR39430">
    <property type="entry name" value="MEMBRANE-ASSOCIATED PROTEASE-RELATED"/>
    <property type="match status" value="1"/>
</dbReference>
<dbReference type="Pfam" id="PF02517">
    <property type="entry name" value="Rce1-like"/>
    <property type="match status" value="1"/>
</dbReference>
<evidence type="ECO:0000313" key="4">
    <source>
        <dbReference type="EMBL" id="MDQ0335094.1"/>
    </source>
</evidence>
<keyword evidence="3" id="KW-0378">Hydrolase</keyword>
<name>A0A9X1CAZ0_9FLAO</name>
<accession>A0A9X1CAZ0</accession>
<comment type="caution">
    <text evidence="3">The sequence shown here is derived from an EMBL/GenBank/DDBJ whole genome shotgun (WGS) entry which is preliminary data.</text>
</comment>
<feature type="domain" description="CAAX prenyl protease 2/Lysostaphin resistance protein A-like" evidence="2">
    <location>
        <begin position="129"/>
        <end position="220"/>
    </location>
</feature>
<gene>
    <name evidence="3" type="ORF">J2Z56_000490</name>
    <name evidence="4" type="ORF">J2Z57_001540</name>
</gene>
<keyword evidence="1" id="KW-1133">Transmembrane helix</keyword>
<proteinExistence type="predicted"/>
<evidence type="ECO:0000313" key="6">
    <source>
        <dbReference type="Proteomes" id="UP001231587"/>
    </source>
</evidence>
<dbReference type="AlphaFoldDB" id="A0A9X1CAZ0"/>